<keyword evidence="6" id="KW-0436">Ligase</keyword>
<reference evidence="6 7" key="1">
    <citation type="journal article" date="2013" name="Genome Announc.">
        <title>Draft Genome Sequence of Desulfotignum phosphitoxidans DSM 13687 Strain FiPS-3.</title>
        <authorList>
            <person name="Poehlein A."/>
            <person name="Daniel R."/>
            <person name="Simeonova D.D."/>
        </authorList>
    </citation>
    <scope>NUCLEOTIDE SEQUENCE [LARGE SCALE GENOMIC DNA]</scope>
    <source>
        <strain evidence="6 7">DSM 13687</strain>
    </source>
</reference>
<dbReference type="GO" id="GO:0035999">
    <property type="term" value="P:tetrahydrofolate interconversion"/>
    <property type="evidence" value="ECO:0007669"/>
    <property type="project" value="TreeGrafter"/>
</dbReference>
<dbReference type="PANTHER" id="PTHR23407:SF1">
    <property type="entry name" value="5-FORMYLTETRAHYDROFOLATE CYCLO-LIGASE"/>
    <property type="match status" value="1"/>
</dbReference>
<dbReference type="OrthoDB" id="9801938at2"/>
<evidence type="ECO:0000256" key="5">
    <source>
        <dbReference type="RuleBase" id="RU361279"/>
    </source>
</evidence>
<dbReference type="Gene3D" id="3.40.50.10420">
    <property type="entry name" value="NagB/RpiA/CoA transferase-like"/>
    <property type="match status" value="1"/>
</dbReference>
<keyword evidence="5" id="KW-0460">Magnesium</keyword>
<dbReference type="NCBIfam" id="TIGR02727">
    <property type="entry name" value="MTHFS_bact"/>
    <property type="match status" value="1"/>
</dbReference>
<proteinExistence type="inferred from homology"/>
<evidence type="ECO:0000256" key="1">
    <source>
        <dbReference type="ARBA" id="ARBA00010638"/>
    </source>
</evidence>
<organism evidence="6 7">
    <name type="scientific">Desulfotignum phosphitoxidans DSM 13687</name>
    <dbReference type="NCBI Taxonomy" id="1286635"/>
    <lineage>
        <taxon>Bacteria</taxon>
        <taxon>Pseudomonadati</taxon>
        <taxon>Thermodesulfobacteriota</taxon>
        <taxon>Desulfobacteria</taxon>
        <taxon>Desulfobacterales</taxon>
        <taxon>Desulfobacteraceae</taxon>
        <taxon>Desulfotignum</taxon>
    </lineage>
</organism>
<dbReference type="InterPro" id="IPR024185">
    <property type="entry name" value="FTHF_cligase-like_sf"/>
</dbReference>
<dbReference type="PANTHER" id="PTHR23407">
    <property type="entry name" value="ATPASE INHIBITOR/5-FORMYLTETRAHYDROFOLATE CYCLO-LIGASE"/>
    <property type="match status" value="1"/>
</dbReference>
<dbReference type="RefSeq" id="WP_006967412.1">
    <property type="nucleotide sequence ID" value="NZ_APJX01000008.1"/>
</dbReference>
<comment type="similarity">
    <text evidence="1 5">Belongs to the 5-formyltetrahydrofolate cyclo-ligase family.</text>
</comment>
<comment type="caution">
    <text evidence="6">The sequence shown here is derived from an EMBL/GenBank/DDBJ whole genome shotgun (WGS) entry which is preliminary data.</text>
</comment>
<keyword evidence="2 4" id="KW-0547">Nucleotide-binding</keyword>
<keyword evidence="7" id="KW-1185">Reference proteome</keyword>
<dbReference type="GO" id="GO:0005524">
    <property type="term" value="F:ATP binding"/>
    <property type="evidence" value="ECO:0007669"/>
    <property type="project" value="UniProtKB-KW"/>
</dbReference>
<comment type="cofactor">
    <cofactor evidence="5">
        <name>Mg(2+)</name>
        <dbReference type="ChEBI" id="CHEBI:18420"/>
    </cofactor>
</comment>
<dbReference type="AlphaFoldDB" id="S0G3J9"/>
<dbReference type="EMBL" id="APJX01000008">
    <property type="protein sequence ID" value="EMS78386.1"/>
    <property type="molecule type" value="Genomic_DNA"/>
</dbReference>
<protein>
    <recommendedName>
        <fullName evidence="5">5-formyltetrahydrofolate cyclo-ligase</fullName>
        <ecNumber evidence="5">6.3.3.2</ecNumber>
    </recommendedName>
</protein>
<evidence type="ECO:0000256" key="3">
    <source>
        <dbReference type="ARBA" id="ARBA00022840"/>
    </source>
</evidence>
<dbReference type="Pfam" id="PF01812">
    <property type="entry name" value="5-FTHF_cyc-lig"/>
    <property type="match status" value="1"/>
</dbReference>
<dbReference type="GO" id="GO:0030272">
    <property type="term" value="F:5-formyltetrahydrofolate cyclo-ligase activity"/>
    <property type="evidence" value="ECO:0007669"/>
    <property type="project" value="UniProtKB-EC"/>
</dbReference>
<evidence type="ECO:0000256" key="4">
    <source>
        <dbReference type="PIRSR" id="PIRSR006806-1"/>
    </source>
</evidence>
<keyword evidence="5" id="KW-0479">Metal-binding</keyword>
<feature type="binding site" evidence="4">
    <location>
        <begin position="139"/>
        <end position="147"/>
    </location>
    <ligand>
        <name>ATP</name>
        <dbReference type="ChEBI" id="CHEBI:30616"/>
    </ligand>
</feature>
<evidence type="ECO:0000313" key="6">
    <source>
        <dbReference type="EMBL" id="EMS78386.1"/>
    </source>
</evidence>
<gene>
    <name evidence="6" type="primary">fthC</name>
    <name evidence="6" type="ORF">Dpo_8c00530</name>
</gene>
<dbReference type="GO" id="GO:0046872">
    <property type="term" value="F:metal ion binding"/>
    <property type="evidence" value="ECO:0007669"/>
    <property type="project" value="UniProtKB-KW"/>
</dbReference>
<dbReference type="Proteomes" id="UP000014216">
    <property type="component" value="Unassembled WGS sequence"/>
</dbReference>
<dbReference type="GO" id="GO:0009396">
    <property type="term" value="P:folic acid-containing compound biosynthetic process"/>
    <property type="evidence" value="ECO:0007669"/>
    <property type="project" value="TreeGrafter"/>
</dbReference>
<dbReference type="EC" id="6.3.3.2" evidence="5"/>
<dbReference type="PIRSF" id="PIRSF006806">
    <property type="entry name" value="FTHF_cligase"/>
    <property type="match status" value="1"/>
</dbReference>
<comment type="catalytic activity">
    <reaction evidence="5">
        <text>(6S)-5-formyl-5,6,7,8-tetrahydrofolate + ATP = (6R)-5,10-methenyltetrahydrofolate + ADP + phosphate</text>
        <dbReference type="Rhea" id="RHEA:10488"/>
        <dbReference type="ChEBI" id="CHEBI:30616"/>
        <dbReference type="ChEBI" id="CHEBI:43474"/>
        <dbReference type="ChEBI" id="CHEBI:57455"/>
        <dbReference type="ChEBI" id="CHEBI:57457"/>
        <dbReference type="ChEBI" id="CHEBI:456216"/>
        <dbReference type="EC" id="6.3.3.2"/>
    </reaction>
</comment>
<name>S0G3J9_9BACT</name>
<accession>S0G3J9</accession>
<dbReference type="InterPro" id="IPR002698">
    <property type="entry name" value="FTHF_cligase"/>
</dbReference>
<keyword evidence="3 4" id="KW-0067">ATP-binding</keyword>
<evidence type="ECO:0000256" key="2">
    <source>
        <dbReference type="ARBA" id="ARBA00022741"/>
    </source>
</evidence>
<evidence type="ECO:0000313" key="7">
    <source>
        <dbReference type="Proteomes" id="UP000014216"/>
    </source>
</evidence>
<dbReference type="InterPro" id="IPR037171">
    <property type="entry name" value="NagB/RpiA_transferase-like"/>
</dbReference>
<dbReference type="SUPFAM" id="SSF100950">
    <property type="entry name" value="NagB/RpiA/CoA transferase-like"/>
    <property type="match status" value="1"/>
</dbReference>
<sequence length="195" mass="22471">MEEVKNTSSNILVQVAEKLDEFTKPELEAKYEQIQAKVFEFANFREAQISFMYTSGNDQIPMEPIIRKALQIEKAIVLPVFTDTKNVFNLCKISDYDKDLGLNKNDILEPDTEKCKKVLLDDIDIAFIPGLAFDDKGGRIGLGNNYYTRLITRLPETCRKVSLAFEEQIVEQIQMDSRKHTVDIIITDKRIIYKI</sequence>